<name>L8X7N0_THACA</name>
<dbReference type="AlphaFoldDB" id="L8X7N0"/>
<evidence type="ECO:0000313" key="1">
    <source>
        <dbReference type="EMBL" id="ELU45107.1"/>
    </source>
</evidence>
<reference evidence="1 2" key="1">
    <citation type="journal article" date="2013" name="Nat. Commun.">
        <title>The evolution and pathogenic mechanisms of the rice sheath blight pathogen.</title>
        <authorList>
            <person name="Zheng A."/>
            <person name="Lin R."/>
            <person name="Xu L."/>
            <person name="Qin P."/>
            <person name="Tang C."/>
            <person name="Ai P."/>
            <person name="Zhang D."/>
            <person name="Liu Y."/>
            <person name="Sun Z."/>
            <person name="Feng H."/>
            <person name="Wang Y."/>
            <person name="Chen Y."/>
            <person name="Liang X."/>
            <person name="Fu R."/>
            <person name="Li Q."/>
            <person name="Zhang J."/>
            <person name="Yu X."/>
            <person name="Xie Z."/>
            <person name="Ding L."/>
            <person name="Guan P."/>
            <person name="Tang J."/>
            <person name="Liang Y."/>
            <person name="Wang S."/>
            <person name="Deng Q."/>
            <person name="Li S."/>
            <person name="Zhu J."/>
            <person name="Wang L."/>
            <person name="Liu H."/>
            <person name="Li P."/>
        </authorList>
    </citation>
    <scope>NUCLEOTIDE SEQUENCE [LARGE SCALE GENOMIC DNA]</scope>
    <source>
        <strain evidence="2">AG-1 IA</strain>
    </source>
</reference>
<organism evidence="1 2">
    <name type="scientific">Thanatephorus cucumeris (strain AG1-IA)</name>
    <name type="common">Rice sheath blight fungus</name>
    <name type="synonym">Rhizoctonia solani</name>
    <dbReference type="NCBI Taxonomy" id="983506"/>
    <lineage>
        <taxon>Eukaryota</taxon>
        <taxon>Fungi</taxon>
        <taxon>Dikarya</taxon>
        <taxon>Basidiomycota</taxon>
        <taxon>Agaricomycotina</taxon>
        <taxon>Agaricomycetes</taxon>
        <taxon>Cantharellales</taxon>
        <taxon>Ceratobasidiaceae</taxon>
        <taxon>Rhizoctonia</taxon>
        <taxon>Rhizoctonia solani AG-1</taxon>
    </lineage>
</organism>
<dbReference type="SUPFAM" id="SSF52047">
    <property type="entry name" value="RNI-like"/>
    <property type="match status" value="1"/>
</dbReference>
<evidence type="ECO:0000313" key="2">
    <source>
        <dbReference type="Proteomes" id="UP000011668"/>
    </source>
</evidence>
<dbReference type="OrthoDB" id="3200605at2759"/>
<protein>
    <recommendedName>
        <fullName evidence="3">F-box domain-containing protein</fullName>
    </recommendedName>
</protein>
<keyword evidence="2" id="KW-1185">Reference proteome</keyword>
<sequence>MANLFEIAEIVYLICEQVPKSDLARLIITSHLFFDCAVPLIWRCLPETAPIILMRLIPGSGAYLMNDLDTSLVKNLQPLVAQALTRVRFYAPYVKELSRHRRNKQSNVIWDRLFKLVGTESILTNLEILRISLAIPSMNTVPDPVPFISAFLTPTMVEIDHSRQAHRYMEPYILSHLVSTIAQQSPHLRSLKLSNVAEQTRMGPIHAGQLANSLAQLRNLRILGIGPVALDPQVLAALGSLPYLESLTLSEPYDPLGLFSLERIDKPPYESLPHDSFPSLWHLEINPHFTSDSANQTPLVTTLRLDYDNNSSGYVSWVSAEIMDSLAQLPLRRLWLVGKGGYYDAPRWDSEQLALALPKLEDLRILDVHGADRGLHALWPKGVTCSTRQRSSNNFEILSVDKINKALGCLHKVEHVNKTEIMLQT</sequence>
<dbReference type="HOGENOM" id="CLU_645876_0_0_1"/>
<comment type="caution">
    <text evidence="1">The sequence shown here is derived from an EMBL/GenBank/DDBJ whole genome shotgun (WGS) entry which is preliminary data.</text>
</comment>
<dbReference type="EMBL" id="AFRT01000188">
    <property type="protein sequence ID" value="ELU45107.1"/>
    <property type="molecule type" value="Genomic_DNA"/>
</dbReference>
<dbReference type="Proteomes" id="UP000011668">
    <property type="component" value="Unassembled WGS sequence"/>
</dbReference>
<dbReference type="InterPro" id="IPR032675">
    <property type="entry name" value="LRR_dom_sf"/>
</dbReference>
<gene>
    <name evidence="1" type="ORF">AG1IA_00864</name>
</gene>
<accession>L8X7N0</accession>
<evidence type="ECO:0008006" key="3">
    <source>
        <dbReference type="Google" id="ProtNLM"/>
    </source>
</evidence>
<dbReference type="Gene3D" id="3.80.10.10">
    <property type="entry name" value="Ribonuclease Inhibitor"/>
    <property type="match status" value="1"/>
</dbReference>
<proteinExistence type="predicted"/>